<feature type="compositionally biased region" description="Basic and acidic residues" evidence="1">
    <location>
        <begin position="177"/>
        <end position="192"/>
    </location>
</feature>
<name>A0AAV9Z6U3_9AGAR</name>
<dbReference type="AlphaFoldDB" id="A0AAV9Z6U3"/>
<dbReference type="Proteomes" id="UP001362999">
    <property type="component" value="Unassembled WGS sequence"/>
</dbReference>
<feature type="region of interest" description="Disordered" evidence="1">
    <location>
        <begin position="711"/>
        <end position="730"/>
    </location>
</feature>
<sequence>MPADKVKSNVACFEPLPSASQFIDDRAEDRTRDDQSEAEDLDSEHSSDKAFINDASDLSVYSNDDRRMNIDDDSDLSSLSQDEDQDNRPPPDATTHSDNEVIIVDTSPAKRRRKSRKGKHVVNDINSADDMFTKRGSVKARAKAAPAVGQETQAPESDNVEPNVDERKVFLRLRKSVKAEEHKEEDTRRDPSDATNAKSVGGPAVQPAPASLPSPSSSQNSSSSNMQTEMEKMLTSMLDSRLEGITNTLLSHLTPILQKVAVPPPAVAVEPHANEELKEEMDIEYIGEPEHQLVTSSLPTADSDISENRLGSSCRAMPTAASVLSNTTLLPLQYLPEPITPPRKLARPSVGPFEGPRSMMTSFPVNVVTSSPSMASSPATHTFGQSVNHLSMGPTPAVGPLQSGFLSTPNLQHSPATPLPSSADKGKASTAPSVPVVASPSVGGSPARDNLARMFAANRIEAGKRSAYVCVQTFCIVLTQLSTNGDGQTDTSPTKRVKYHDDLITYPILFTPPAECGVSDVKLQDDAIKDVYAALCNLPGGRRLMPSFVRSQSGEDYNPGGRLMFSYWFRTLAEVSGITLYNAMNFKSRGRFFAPQRESPDHVMLAQEPGTASSAYKLYIGSEYAIGVTPGLCFESYLVDTFRSNANPPRYRKFISLLFHNQDWERFVSFMCCCFDRRMLHTQMTGKALQFSTKMNTVDAVKQTSVLDRLNKYTDDPKSGGPSSKRTSSKKFSLDYTDDIPVYDARQQDFDFNSSLPSLETALPLWPHKEIPEGSFVVVGYTVAIYKGTASGFTEKTLHLGCNLQWVIVCGTPAPKETDE</sequence>
<proteinExistence type="predicted"/>
<evidence type="ECO:0000313" key="3">
    <source>
        <dbReference type="Proteomes" id="UP001362999"/>
    </source>
</evidence>
<evidence type="ECO:0000256" key="1">
    <source>
        <dbReference type="SAM" id="MobiDB-lite"/>
    </source>
</evidence>
<evidence type="ECO:0008006" key="4">
    <source>
        <dbReference type="Google" id="ProtNLM"/>
    </source>
</evidence>
<accession>A0AAV9Z6U3</accession>
<evidence type="ECO:0000313" key="2">
    <source>
        <dbReference type="EMBL" id="KAK6974081.1"/>
    </source>
</evidence>
<organism evidence="2 3">
    <name type="scientific">Favolaschia claudopus</name>
    <dbReference type="NCBI Taxonomy" id="2862362"/>
    <lineage>
        <taxon>Eukaryota</taxon>
        <taxon>Fungi</taxon>
        <taxon>Dikarya</taxon>
        <taxon>Basidiomycota</taxon>
        <taxon>Agaricomycotina</taxon>
        <taxon>Agaricomycetes</taxon>
        <taxon>Agaricomycetidae</taxon>
        <taxon>Agaricales</taxon>
        <taxon>Marasmiineae</taxon>
        <taxon>Mycenaceae</taxon>
        <taxon>Favolaschia</taxon>
    </lineage>
</organism>
<feature type="compositionally biased region" description="Basic and acidic residues" evidence="1">
    <location>
        <begin position="23"/>
        <end position="35"/>
    </location>
</feature>
<protein>
    <recommendedName>
        <fullName evidence="4">Histone acetyltransferase</fullName>
    </recommendedName>
</protein>
<gene>
    <name evidence="2" type="ORF">R3P38DRAFT_2812267</name>
</gene>
<feature type="compositionally biased region" description="Polar residues" evidence="1">
    <location>
        <begin position="404"/>
        <end position="415"/>
    </location>
</feature>
<comment type="caution">
    <text evidence="2">The sequence shown here is derived from an EMBL/GenBank/DDBJ whole genome shotgun (WGS) entry which is preliminary data.</text>
</comment>
<keyword evidence="3" id="KW-1185">Reference proteome</keyword>
<feature type="region of interest" description="Disordered" evidence="1">
    <location>
        <begin position="402"/>
        <end position="443"/>
    </location>
</feature>
<feature type="compositionally biased region" description="Acidic residues" evidence="1">
    <location>
        <begin position="71"/>
        <end position="85"/>
    </location>
</feature>
<feature type="compositionally biased region" description="Low complexity" evidence="1">
    <location>
        <begin position="207"/>
        <end position="225"/>
    </location>
</feature>
<feature type="compositionally biased region" description="Basic residues" evidence="1">
    <location>
        <begin position="109"/>
        <end position="120"/>
    </location>
</feature>
<feature type="region of interest" description="Disordered" evidence="1">
    <location>
        <begin position="1"/>
        <end position="231"/>
    </location>
</feature>
<reference evidence="2 3" key="1">
    <citation type="journal article" date="2024" name="J Genomics">
        <title>Draft genome sequencing and assembly of Favolaschia claudopus CIRM-BRFM 2984 isolated from oak limbs.</title>
        <authorList>
            <person name="Navarro D."/>
            <person name="Drula E."/>
            <person name="Chaduli D."/>
            <person name="Cazenave R."/>
            <person name="Ahrendt S."/>
            <person name="Wang J."/>
            <person name="Lipzen A."/>
            <person name="Daum C."/>
            <person name="Barry K."/>
            <person name="Grigoriev I.V."/>
            <person name="Favel A."/>
            <person name="Rosso M.N."/>
            <person name="Martin F."/>
        </authorList>
    </citation>
    <scope>NUCLEOTIDE SEQUENCE [LARGE SCALE GENOMIC DNA]</scope>
    <source>
        <strain evidence="2 3">CIRM-BRFM 2984</strain>
    </source>
</reference>
<dbReference type="EMBL" id="JAWWNJ010000188">
    <property type="protein sequence ID" value="KAK6974081.1"/>
    <property type="molecule type" value="Genomic_DNA"/>
</dbReference>
<feature type="compositionally biased region" description="Low complexity" evidence="1">
    <location>
        <begin position="428"/>
        <end position="443"/>
    </location>
</feature>